<sequence>MYNWSSDIIQLKKNPEKYKIWRMVQQINYGLDGEKLDKDEVKKAWANIEEKLDPYKKRALEYLIWGKLYSLPNNLNFWNASK</sequence>
<accession>A0A0G1EVV6</accession>
<dbReference type="EMBL" id="LCFD01000003">
    <property type="protein sequence ID" value="KKS87151.1"/>
    <property type="molecule type" value="Genomic_DNA"/>
</dbReference>
<evidence type="ECO:0000313" key="2">
    <source>
        <dbReference type="Proteomes" id="UP000034050"/>
    </source>
</evidence>
<dbReference type="STRING" id="1618446.UV61_C0003G0004"/>
<evidence type="ECO:0000313" key="1">
    <source>
        <dbReference type="EMBL" id="KKS87151.1"/>
    </source>
</evidence>
<organism evidence="1 2">
    <name type="scientific">Candidatus Gottesmanbacteria bacterium GW2011_GWB1_43_11</name>
    <dbReference type="NCBI Taxonomy" id="1618446"/>
    <lineage>
        <taxon>Bacteria</taxon>
        <taxon>Candidatus Gottesmaniibacteriota</taxon>
    </lineage>
</organism>
<gene>
    <name evidence="1" type="ORF">UV61_C0003G0004</name>
</gene>
<proteinExistence type="predicted"/>
<protein>
    <submittedName>
        <fullName evidence="1">Uncharacterized protein</fullName>
    </submittedName>
</protein>
<dbReference type="Proteomes" id="UP000034050">
    <property type="component" value="Unassembled WGS sequence"/>
</dbReference>
<dbReference type="AlphaFoldDB" id="A0A0G1EVV6"/>
<comment type="caution">
    <text evidence="1">The sequence shown here is derived from an EMBL/GenBank/DDBJ whole genome shotgun (WGS) entry which is preliminary data.</text>
</comment>
<name>A0A0G1EVV6_9BACT</name>
<reference evidence="1 2" key="1">
    <citation type="journal article" date="2015" name="Nature">
        <title>rRNA introns, odd ribosomes, and small enigmatic genomes across a large radiation of phyla.</title>
        <authorList>
            <person name="Brown C.T."/>
            <person name="Hug L.A."/>
            <person name="Thomas B.C."/>
            <person name="Sharon I."/>
            <person name="Castelle C.J."/>
            <person name="Singh A."/>
            <person name="Wilkins M.J."/>
            <person name="Williams K.H."/>
            <person name="Banfield J.F."/>
        </authorList>
    </citation>
    <scope>NUCLEOTIDE SEQUENCE [LARGE SCALE GENOMIC DNA]</scope>
</reference>